<dbReference type="Pfam" id="PF09976">
    <property type="entry name" value="TPR_21"/>
    <property type="match status" value="1"/>
</dbReference>
<keyword evidence="12" id="KW-1185">Reference proteome</keyword>
<dbReference type="InterPro" id="IPR011990">
    <property type="entry name" value="TPR-like_helical_dom_sf"/>
</dbReference>
<dbReference type="PANTHER" id="PTHR38035">
    <property type="entry name" value="UPF0070 PROTEIN YFGM"/>
    <property type="match status" value="1"/>
</dbReference>
<evidence type="ECO:0000256" key="8">
    <source>
        <dbReference type="ARBA" id="ARBA00024235"/>
    </source>
</evidence>
<feature type="transmembrane region" description="Helical" evidence="9">
    <location>
        <begin position="24"/>
        <end position="42"/>
    </location>
</feature>
<evidence type="ECO:0000256" key="5">
    <source>
        <dbReference type="ARBA" id="ARBA00023136"/>
    </source>
</evidence>
<comment type="subcellular location">
    <subcellularLocation>
        <location evidence="1">Cell membrane</location>
        <topology evidence="1">Single-pass type II membrane protein</topology>
    </subcellularLocation>
</comment>
<evidence type="ECO:0000256" key="9">
    <source>
        <dbReference type="SAM" id="Phobius"/>
    </source>
</evidence>
<dbReference type="Proteomes" id="UP000501408">
    <property type="component" value="Chromosome 1"/>
</dbReference>
<evidence type="ECO:0000256" key="3">
    <source>
        <dbReference type="ARBA" id="ARBA00022692"/>
    </source>
</evidence>
<feature type="domain" description="Ancillary SecYEG translocon subunit/Cell division coordinator CpoB TPR" evidence="10">
    <location>
        <begin position="15"/>
        <end position="199"/>
    </location>
</feature>
<reference evidence="11 12" key="1">
    <citation type="submission" date="2020-03" db="EMBL/GenBank/DDBJ databases">
        <title>Genome mining reveals the biosynthetic pathways of PHA and ectoines of the halophilic strain Salinivibrio costicola M318 isolated from fermented shrimp paste.</title>
        <authorList>
            <person name="Doan T.V."/>
            <person name="Tran L.T."/>
            <person name="Trieu T.A."/>
            <person name="Nguyen Q.V."/>
            <person name="Quach T.N."/>
            <person name="Phi T.Q."/>
            <person name="Kumar S."/>
        </authorList>
    </citation>
    <scope>NUCLEOTIDE SEQUENCE [LARGE SCALE GENOMIC DNA]</scope>
    <source>
        <strain evidence="11 12">M318</strain>
    </source>
</reference>
<dbReference type="InterPro" id="IPR018704">
    <property type="entry name" value="SecYEG/CpoB_TPR"/>
</dbReference>
<dbReference type="PANTHER" id="PTHR38035:SF1">
    <property type="entry name" value="ANCILLARY SECYEG TRANSLOCON SUBUNIT"/>
    <property type="match status" value="1"/>
</dbReference>
<evidence type="ECO:0000256" key="2">
    <source>
        <dbReference type="ARBA" id="ARBA00022475"/>
    </source>
</evidence>
<keyword evidence="6" id="KW-0143">Chaperone</keyword>
<evidence type="ECO:0000313" key="12">
    <source>
        <dbReference type="Proteomes" id="UP000501408"/>
    </source>
</evidence>
<evidence type="ECO:0000256" key="1">
    <source>
        <dbReference type="ARBA" id="ARBA00004401"/>
    </source>
</evidence>
<keyword evidence="2" id="KW-1003">Cell membrane</keyword>
<dbReference type="Gene3D" id="1.25.40.10">
    <property type="entry name" value="Tetratricopeptide repeat domain"/>
    <property type="match status" value="1"/>
</dbReference>
<proteinExistence type="inferred from homology"/>
<gene>
    <name evidence="11" type="ORF">HBA18_10570</name>
</gene>
<keyword evidence="4 9" id="KW-1133">Transmembrane helix</keyword>
<dbReference type="PIRSF" id="PIRSF006170">
    <property type="entry name" value="YfgM"/>
    <property type="match status" value="1"/>
</dbReference>
<evidence type="ECO:0000256" key="7">
    <source>
        <dbReference type="ARBA" id="ARBA00024197"/>
    </source>
</evidence>
<dbReference type="EMBL" id="CP050266">
    <property type="protein sequence ID" value="QIR06772.1"/>
    <property type="molecule type" value="Genomic_DNA"/>
</dbReference>
<comment type="similarity">
    <text evidence="7">Belongs to the YfgM family.</text>
</comment>
<protein>
    <recommendedName>
        <fullName evidence="8">Ancillary SecYEG translocon subunit</fullName>
    </recommendedName>
</protein>
<keyword evidence="5 9" id="KW-0472">Membrane</keyword>
<organism evidence="11 12">
    <name type="scientific">Salinivibrio costicola</name>
    <name type="common">Vibrio costicola</name>
    <dbReference type="NCBI Taxonomy" id="51367"/>
    <lineage>
        <taxon>Bacteria</taxon>
        <taxon>Pseudomonadati</taxon>
        <taxon>Pseudomonadota</taxon>
        <taxon>Gammaproteobacteria</taxon>
        <taxon>Vibrionales</taxon>
        <taxon>Vibrionaceae</taxon>
        <taxon>Salinivibrio</taxon>
    </lineage>
</organism>
<evidence type="ECO:0000313" key="11">
    <source>
        <dbReference type="EMBL" id="QIR06772.1"/>
    </source>
</evidence>
<name>A0ABX6K5G3_SALCS</name>
<evidence type="ECO:0000259" key="10">
    <source>
        <dbReference type="Pfam" id="PF09976"/>
    </source>
</evidence>
<sequence>MDVYTTEEQQVEAIKKWWRDNGKAVVIGAVVGLGVLYGWRYYQAHVTESKEQASQQYVQALSGLDKGETAALENVVKSEDHEGYRALAAMQLAKKLVEQGELAQASEQLRQASAWVKDDAIHGLIATRLARIEAELGNYDTAVTELDSVKAPSWHAKVEEIRGDIMLLKGDKDAARSAYAASLAAAENPTVNMKLNNLSQ</sequence>
<accession>A0ABX6K5G3</accession>
<dbReference type="SUPFAM" id="SSF48452">
    <property type="entry name" value="TPR-like"/>
    <property type="match status" value="1"/>
</dbReference>
<dbReference type="RefSeq" id="WP_077456458.1">
    <property type="nucleotide sequence ID" value="NZ_CP050266.1"/>
</dbReference>
<evidence type="ECO:0000256" key="6">
    <source>
        <dbReference type="ARBA" id="ARBA00023186"/>
    </source>
</evidence>
<keyword evidence="3 9" id="KW-0812">Transmembrane</keyword>
<dbReference type="InterPro" id="IPR026039">
    <property type="entry name" value="YfgM"/>
</dbReference>
<evidence type="ECO:0000256" key="4">
    <source>
        <dbReference type="ARBA" id="ARBA00022989"/>
    </source>
</evidence>